<evidence type="ECO:0000313" key="2">
    <source>
        <dbReference type="Proteomes" id="UP001610444"/>
    </source>
</evidence>
<accession>A0ABR4KVD5</accession>
<dbReference type="Proteomes" id="UP001610444">
    <property type="component" value="Unassembled WGS sequence"/>
</dbReference>
<proteinExistence type="predicted"/>
<name>A0ABR4KVD5_9EURO</name>
<reference evidence="1 2" key="1">
    <citation type="submission" date="2024-07" db="EMBL/GenBank/DDBJ databases">
        <title>Section-level genome sequencing and comparative genomics of Aspergillus sections Usti and Cavernicolus.</title>
        <authorList>
            <consortium name="Lawrence Berkeley National Laboratory"/>
            <person name="Nybo J.L."/>
            <person name="Vesth T.C."/>
            <person name="Theobald S."/>
            <person name="Frisvad J.C."/>
            <person name="Larsen T.O."/>
            <person name="Kjaerboelling I."/>
            <person name="Rothschild-Mancinelli K."/>
            <person name="Lyhne E.K."/>
            <person name="Kogle M.E."/>
            <person name="Barry K."/>
            <person name="Clum A."/>
            <person name="Na H."/>
            <person name="Ledsgaard L."/>
            <person name="Lin J."/>
            <person name="Lipzen A."/>
            <person name="Kuo A."/>
            <person name="Riley R."/>
            <person name="Mondo S."/>
            <person name="LaButti K."/>
            <person name="Haridas S."/>
            <person name="Pangalinan J."/>
            <person name="Salamov A.A."/>
            <person name="Simmons B.A."/>
            <person name="Magnuson J.K."/>
            <person name="Chen J."/>
            <person name="Drula E."/>
            <person name="Henrissat B."/>
            <person name="Wiebenga A."/>
            <person name="Lubbers R.J."/>
            <person name="Gomes A.C."/>
            <person name="Macurrencykelacurrency M.R."/>
            <person name="Stajich J."/>
            <person name="Grigoriev I.V."/>
            <person name="Mortensen U.H."/>
            <person name="De vries R.P."/>
            <person name="Baker S.E."/>
            <person name="Andersen M.R."/>
        </authorList>
    </citation>
    <scope>NUCLEOTIDE SEQUENCE [LARGE SCALE GENOMIC DNA]</scope>
    <source>
        <strain evidence="1 2">CBS 756.74</strain>
    </source>
</reference>
<sequence>MLCSRVASPRPRKKVPSIDFPRRNFKLANHGAFAPPNIWRPERNRLKILFRFPRDSLAQEPPFCLAHDNLWATVHVSFCPFLAYTCLCDNRLGSGQTLSKSTHGTAAADKQIGEIDRYQSRQVGFRSGS</sequence>
<protein>
    <submittedName>
        <fullName evidence="1">Uncharacterized protein</fullName>
    </submittedName>
</protein>
<gene>
    <name evidence="1" type="ORF">BJX68DRAFT_204822</name>
</gene>
<dbReference type="EMBL" id="JBFXLR010000008">
    <property type="protein sequence ID" value="KAL2856246.1"/>
    <property type="molecule type" value="Genomic_DNA"/>
</dbReference>
<keyword evidence="2" id="KW-1185">Reference proteome</keyword>
<evidence type="ECO:0000313" key="1">
    <source>
        <dbReference type="EMBL" id="KAL2856246.1"/>
    </source>
</evidence>
<dbReference type="RefSeq" id="XP_070902404.1">
    <property type="nucleotide sequence ID" value="XM_071037625.1"/>
</dbReference>
<dbReference type="GeneID" id="98152789"/>
<organism evidence="1 2">
    <name type="scientific">Aspergillus pseudodeflectus</name>
    <dbReference type="NCBI Taxonomy" id="176178"/>
    <lineage>
        <taxon>Eukaryota</taxon>
        <taxon>Fungi</taxon>
        <taxon>Dikarya</taxon>
        <taxon>Ascomycota</taxon>
        <taxon>Pezizomycotina</taxon>
        <taxon>Eurotiomycetes</taxon>
        <taxon>Eurotiomycetidae</taxon>
        <taxon>Eurotiales</taxon>
        <taxon>Aspergillaceae</taxon>
        <taxon>Aspergillus</taxon>
        <taxon>Aspergillus subgen. Nidulantes</taxon>
    </lineage>
</organism>
<comment type="caution">
    <text evidence="1">The sequence shown here is derived from an EMBL/GenBank/DDBJ whole genome shotgun (WGS) entry which is preliminary data.</text>
</comment>